<evidence type="ECO:0000256" key="2">
    <source>
        <dbReference type="ARBA" id="ARBA00022670"/>
    </source>
</evidence>
<evidence type="ECO:0000256" key="1">
    <source>
        <dbReference type="ARBA" id="ARBA00004477"/>
    </source>
</evidence>
<sequence>MIVCNFLYICLLFYEKEEEGGYRFADKSRGIMDSEFVFWIIIIFLSADFIIEKVLDALNIRDMSPCLPEKLKGIYDEKEYERFQNYKRETHRFNRVSSAFSFIVLIIFFSAGGFGWYNAWVVGITDKILLQTLLFMLGLAVVSTLLEMPFDWYATFRIEEKYGFNKMTGKTWGWDALKGFFLSLLIGGIILTAVVEVYRGTGTYFWYYAWGIISFFSLFMALFYSRLIVPLFNKQIPLEAGSLRDKIENFARRTGFKLKNIYVIDGSKRSTKANAYFTGFGPEKRVVLYDTLIKELTEEEIVAVLAHEIGHYRKHHTVQFMLASILQTGIMLWLFSLLVNEPALSEALGGERVYFQLGLVAFVLLYTPVSMLIGLFMNAWSRKNEYEADAFAVGQGVAKDLISGLKKISVKALSNLTPHPWYEFVYYSHPSLLKRIAAIERRSSSG</sequence>
<keyword evidence="4 12" id="KW-0479">Metal-binding</keyword>
<keyword evidence="8 13" id="KW-1133">Transmembrane helix</keyword>
<dbReference type="Pfam" id="PF16491">
    <property type="entry name" value="Peptidase_M48_N"/>
    <property type="match status" value="1"/>
</dbReference>
<keyword evidence="3 13" id="KW-0812">Transmembrane</keyword>
<dbReference type="InterPro" id="IPR001915">
    <property type="entry name" value="Peptidase_M48"/>
</dbReference>
<dbReference type="InterPro" id="IPR027057">
    <property type="entry name" value="CAXX_Prtase_1"/>
</dbReference>
<dbReference type="GO" id="GO:0046872">
    <property type="term" value="F:metal ion binding"/>
    <property type="evidence" value="ECO:0007669"/>
    <property type="project" value="UniProtKB-KW"/>
</dbReference>
<dbReference type="GO" id="GO:0004222">
    <property type="term" value="F:metalloendopeptidase activity"/>
    <property type="evidence" value="ECO:0007669"/>
    <property type="project" value="InterPro"/>
</dbReference>
<keyword evidence="10 13" id="KW-0472">Membrane</keyword>
<evidence type="ECO:0000313" key="16">
    <source>
        <dbReference type="EMBL" id="EHP48806.1"/>
    </source>
</evidence>
<feature type="transmembrane region" description="Helical" evidence="13">
    <location>
        <begin position="96"/>
        <end position="116"/>
    </location>
</feature>
<dbReference type="Proteomes" id="UP000004892">
    <property type="component" value="Unassembled WGS sequence"/>
</dbReference>
<feature type="transmembrane region" description="Helical" evidence="13">
    <location>
        <begin position="320"/>
        <end position="339"/>
    </location>
</feature>
<dbReference type="HOGENOM" id="CLU_025947_3_3_10"/>
<organism evidence="16 17">
    <name type="scientific">Odoribacter laneus YIT 12061</name>
    <dbReference type="NCBI Taxonomy" id="742817"/>
    <lineage>
        <taxon>Bacteria</taxon>
        <taxon>Pseudomonadati</taxon>
        <taxon>Bacteroidota</taxon>
        <taxon>Bacteroidia</taxon>
        <taxon>Bacteroidales</taxon>
        <taxon>Odoribacteraceae</taxon>
        <taxon>Odoribacter</taxon>
    </lineage>
</organism>
<dbReference type="STRING" id="742817.HMPREF9449_01169"/>
<feature type="active site" evidence="11">
    <location>
        <position position="308"/>
    </location>
</feature>
<keyword evidence="2" id="KW-0645">Protease</keyword>
<evidence type="ECO:0000256" key="7">
    <source>
        <dbReference type="ARBA" id="ARBA00022833"/>
    </source>
</evidence>
<keyword evidence="7 12" id="KW-0862">Zinc</keyword>
<evidence type="ECO:0000256" key="12">
    <source>
        <dbReference type="PIRSR" id="PIRSR627057-2"/>
    </source>
</evidence>
<feature type="domain" description="Peptidase M48" evidence="14">
    <location>
        <begin position="237"/>
        <end position="442"/>
    </location>
</feature>
<keyword evidence="17" id="KW-1185">Reference proteome</keyword>
<feature type="binding site" evidence="12">
    <location>
        <position position="307"/>
    </location>
    <ligand>
        <name>Zn(2+)</name>
        <dbReference type="ChEBI" id="CHEBI:29105"/>
        <note>catalytic</note>
    </ligand>
</feature>
<gene>
    <name evidence="16" type="ORF">HMPREF9449_01169</name>
</gene>
<feature type="active site" description="Proton donor" evidence="11">
    <location>
        <position position="389"/>
    </location>
</feature>
<keyword evidence="5" id="KW-0378">Hydrolase</keyword>
<comment type="cofactor">
    <cofactor evidence="12">
        <name>Zn(2+)</name>
        <dbReference type="ChEBI" id="CHEBI:29105"/>
    </cofactor>
    <text evidence="12">Binds 1 zinc ion per subunit.</text>
</comment>
<dbReference type="PANTHER" id="PTHR10120">
    <property type="entry name" value="CAAX PRENYL PROTEASE 1"/>
    <property type="match status" value="1"/>
</dbReference>
<feature type="transmembrane region" description="Helical" evidence="13">
    <location>
        <begin position="176"/>
        <end position="198"/>
    </location>
</feature>
<evidence type="ECO:0000256" key="3">
    <source>
        <dbReference type="ARBA" id="ARBA00022692"/>
    </source>
</evidence>
<reference evidence="16 17" key="1">
    <citation type="submission" date="2012-01" db="EMBL/GenBank/DDBJ databases">
        <title>The Genome Sequence of Odoribacter laneus YIT 12061.</title>
        <authorList>
            <consortium name="The Broad Institute Genome Sequencing Platform"/>
            <person name="Earl A."/>
            <person name="Ward D."/>
            <person name="Feldgarden M."/>
            <person name="Gevers D."/>
            <person name="Morotomi M."/>
            <person name="Young S.K."/>
            <person name="Zeng Q."/>
            <person name="Gargeya S."/>
            <person name="Fitzgerald M."/>
            <person name="Haas B."/>
            <person name="Abouelleil A."/>
            <person name="Alvarado L."/>
            <person name="Arachchi H.M."/>
            <person name="Berlin A."/>
            <person name="Chapman S.B."/>
            <person name="Gearin G."/>
            <person name="Goldberg J."/>
            <person name="Griggs A."/>
            <person name="Gujja S."/>
            <person name="Hansen M."/>
            <person name="Heiman D."/>
            <person name="Howarth C."/>
            <person name="Larimer J."/>
            <person name="Lui A."/>
            <person name="MacDonald P.J.P."/>
            <person name="McCowen C."/>
            <person name="Montmayeur A."/>
            <person name="Murphy C."/>
            <person name="Neiman D."/>
            <person name="Pearson M."/>
            <person name="Priest M."/>
            <person name="Roberts A."/>
            <person name="Saif S."/>
            <person name="Shea T."/>
            <person name="Sisk P."/>
            <person name="Stolte C."/>
            <person name="Sykes S."/>
            <person name="Wortman J."/>
            <person name="Nusbaum C."/>
            <person name="Birren B."/>
        </authorList>
    </citation>
    <scope>NUCLEOTIDE SEQUENCE [LARGE SCALE GENOMIC DNA]</scope>
    <source>
        <strain evidence="16 17">YIT 12061</strain>
    </source>
</reference>
<feature type="binding site" evidence="12">
    <location>
        <position position="311"/>
    </location>
    <ligand>
        <name>Zn(2+)</name>
        <dbReference type="ChEBI" id="CHEBI:29105"/>
        <note>catalytic</note>
    </ligand>
</feature>
<comment type="subcellular location">
    <subcellularLocation>
        <location evidence="1">Endoplasmic reticulum membrane</location>
        <topology evidence="1">Multi-pass membrane protein</topology>
    </subcellularLocation>
</comment>
<dbReference type="PATRIC" id="fig|742817.3.peg.1242"/>
<evidence type="ECO:0000256" key="4">
    <source>
        <dbReference type="ARBA" id="ARBA00022723"/>
    </source>
</evidence>
<feature type="domain" description="CAAX prenyl protease 1 N-terminal" evidence="15">
    <location>
        <begin position="60"/>
        <end position="234"/>
    </location>
</feature>
<feature type="transmembrane region" description="Helical" evidence="13">
    <location>
        <begin position="354"/>
        <end position="376"/>
    </location>
</feature>
<evidence type="ECO:0008006" key="18">
    <source>
        <dbReference type="Google" id="ProtNLM"/>
    </source>
</evidence>
<dbReference type="eggNOG" id="COG0501">
    <property type="taxonomic scope" value="Bacteria"/>
</dbReference>
<feature type="transmembrane region" description="Helical" evidence="13">
    <location>
        <begin position="128"/>
        <end position="155"/>
    </location>
</feature>
<protein>
    <recommendedName>
        <fullName evidence="18">Peptidase M48 domain-containing protein</fullName>
    </recommendedName>
</protein>
<keyword evidence="9" id="KW-0482">Metalloprotease</keyword>
<evidence type="ECO:0000256" key="10">
    <source>
        <dbReference type="ARBA" id="ARBA00023136"/>
    </source>
</evidence>
<dbReference type="InterPro" id="IPR032456">
    <property type="entry name" value="Peptidase_M48_N"/>
</dbReference>
<evidence type="ECO:0000256" key="11">
    <source>
        <dbReference type="PIRSR" id="PIRSR627057-1"/>
    </source>
</evidence>
<dbReference type="AlphaFoldDB" id="H1DFY3"/>
<dbReference type="EMBL" id="ADMC01000017">
    <property type="protein sequence ID" value="EHP48806.1"/>
    <property type="molecule type" value="Genomic_DNA"/>
</dbReference>
<evidence type="ECO:0000259" key="15">
    <source>
        <dbReference type="Pfam" id="PF16491"/>
    </source>
</evidence>
<evidence type="ECO:0000256" key="9">
    <source>
        <dbReference type="ARBA" id="ARBA00023049"/>
    </source>
</evidence>
<keyword evidence="6" id="KW-0256">Endoplasmic reticulum</keyword>
<feature type="binding site" evidence="12">
    <location>
        <position position="385"/>
    </location>
    <ligand>
        <name>Zn(2+)</name>
        <dbReference type="ChEBI" id="CHEBI:29105"/>
        <note>catalytic</note>
    </ligand>
</feature>
<feature type="transmembrane region" description="Helical" evidence="13">
    <location>
        <begin position="204"/>
        <end position="224"/>
    </location>
</feature>
<dbReference type="Gene3D" id="3.30.2010.10">
    <property type="entry name" value="Metalloproteases ('zincins'), catalytic domain"/>
    <property type="match status" value="1"/>
</dbReference>
<proteinExistence type="predicted"/>
<evidence type="ECO:0000256" key="5">
    <source>
        <dbReference type="ARBA" id="ARBA00022801"/>
    </source>
</evidence>
<evidence type="ECO:0000256" key="6">
    <source>
        <dbReference type="ARBA" id="ARBA00022824"/>
    </source>
</evidence>
<dbReference type="RefSeq" id="WP_009136317.1">
    <property type="nucleotide sequence ID" value="NZ_JH594596.1"/>
</dbReference>
<name>H1DFY3_9BACT</name>
<dbReference type="Pfam" id="PF01435">
    <property type="entry name" value="Peptidase_M48"/>
    <property type="match status" value="1"/>
</dbReference>
<evidence type="ECO:0000259" key="14">
    <source>
        <dbReference type="Pfam" id="PF01435"/>
    </source>
</evidence>
<evidence type="ECO:0000313" key="17">
    <source>
        <dbReference type="Proteomes" id="UP000004892"/>
    </source>
</evidence>
<feature type="transmembrane region" description="Helical" evidence="13">
    <location>
        <begin position="36"/>
        <end position="55"/>
    </location>
</feature>
<dbReference type="GO" id="GO:0071586">
    <property type="term" value="P:CAAX-box protein processing"/>
    <property type="evidence" value="ECO:0007669"/>
    <property type="project" value="InterPro"/>
</dbReference>
<dbReference type="FunFam" id="3.30.2010.10:FF:000002">
    <property type="entry name" value="CAAX prenyl protease"/>
    <property type="match status" value="1"/>
</dbReference>
<dbReference type="GeneID" id="98068755"/>
<comment type="caution">
    <text evidence="16">The sequence shown here is derived from an EMBL/GenBank/DDBJ whole genome shotgun (WGS) entry which is preliminary data.</text>
</comment>
<evidence type="ECO:0000256" key="13">
    <source>
        <dbReference type="SAM" id="Phobius"/>
    </source>
</evidence>
<dbReference type="CDD" id="cd07343">
    <property type="entry name" value="M48A_Zmpste24p_like"/>
    <property type="match status" value="1"/>
</dbReference>
<accession>H1DFY3</accession>
<evidence type="ECO:0000256" key="8">
    <source>
        <dbReference type="ARBA" id="ARBA00022989"/>
    </source>
</evidence>